<feature type="non-terminal residue" evidence="1">
    <location>
        <position position="153"/>
    </location>
</feature>
<dbReference type="EMBL" id="CM043790">
    <property type="protein sequence ID" value="KAI4825857.1"/>
    <property type="molecule type" value="Genomic_DNA"/>
</dbReference>
<proteinExistence type="predicted"/>
<protein>
    <submittedName>
        <fullName evidence="1">Uncharacterized protein</fullName>
    </submittedName>
</protein>
<name>A0ACB9XGD5_CHAAC</name>
<keyword evidence="2" id="KW-1185">Reference proteome</keyword>
<evidence type="ECO:0000313" key="2">
    <source>
        <dbReference type="Proteomes" id="UP001057452"/>
    </source>
</evidence>
<organism evidence="1 2">
    <name type="scientific">Chaenocephalus aceratus</name>
    <name type="common">Blackfin icefish</name>
    <name type="synonym">Chaenichthys aceratus</name>
    <dbReference type="NCBI Taxonomy" id="36190"/>
    <lineage>
        <taxon>Eukaryota</taxon>
        <taxon>Metazoa</taxon>
        <taxon>Chordata</taxon>
        <taxon>Craniata</taxon>
        <taxon>Vertebrata</taxon>
        <taxon>Euteleostomi</taxon>
        <taxon>Actinopterygii</taxon>
        <taxon>Neopterygii</taxon>
        <taxon>Teleostei</taxon>
        <taxon>Neoteleostei</taxon>
        <taxon>Acanthomorphata</taxon>
        <taxon>Eupercaria</taxon>
        <taxon>Perciformes</taxon>
        <taxon>Notothenioidei</taxon>
        <taxon>Channichthyidae</taxon>
        <taxon>Chaenocephalus</taxon>
    </lineage>
</organism>
<gene>
    <name evidence="1" type="ORF">KUCAC02_021522</name>
</gene>
<reference evidence="1" key="1">
    <citation type="submission" date="2022-05" db="EMBL/GenBank/DDBJ databases">
        <title>Chromosome-level genome of Chaenocephalus aceratus.</title>
        <authorList>
            <person name="Park H."/>
        </authorList>
    </citation>
    <scope>NUCLEOTIDE SEQUENCE</scope>
    <source>
        <strain evidence="1">KU_202001</strain>
    </source>
</reference>
<sequence>HFLLIRMSFCSYLFDSLTLFPSPPRSVSLLSALKDAHILTHPPHSFFTSLTSFSQEPLKIIAVHWEALLIWSRPAQGEISCVWCQQALLLATDWVWDAGTDPRLSPTSLLSSGDDNDAGSEGWRNGGVERGKRGKRIDGSLFLEVEVLHQFGN</sequence>
<evidence type="ECO:0000313" key="1">
    <source>
        <dbReference type="EMBL" id="KAI4825857.1"/>
    </source>
</evidence>
<accession>A0ACB9XGD5</accession>
<dbReference type="Proteomes" id="UP001057452">
    <property type="component" value="Chromosome 6"/>
</dbReference>
<feature type="non-terminal residue" evidence="1">
    <location>
        <position position="1"/>
    </location>
</feature>
<comment type="caution">
    <text evidence="1">The sequence shown here is derived from an EMBL/GenBank/DDBJ whole genome shotgun (WGS) entry which is preliminary data.</text>
</comment>